<dbReference type="STRING" id="1047168.A0A0F4H1Z0"/>
<name>A0A0F4H1Z0_9PEZI</name>
<dbReference type="PANTHER" id="PTHR24171">
    <property type="entry name" value="ANKYRIN REPEAT DOMAIN-CONTAINING PROTEIN 39-RELATED"/>
    <property type="match status" value="1"/>
</dbReference>
<gene>
    <name evidence="4" type="ORF">TI39_contig45g00002</name>
</gene>
<comment type="caution">
    <text evidence="4">The sequence shown here is derived from an EMBL/GenBank/DDBJ whole genome shotgun (WGS) entry which is preliminary data.</text>
</comment>
<dbReference type="Gene3D" id="1.25.40.20">
    <property type="entry name" value="Ankyrin repeat-containing domain"/>
    <property type="match status" value="1"/>
</dbReference>
<dbReference type="GO" id="GO:0000502">
    <property type="term" value="C:proteasome complex"/>
    <property type="evidence" value="ECO:0007669"/>
    <property type="project" value="UniProtKB-KW"/>
</dbReference>
<dbReference type="Pfam" id="PF12796">
    <property type="entry name" value="Ank_2"/>
    <property type="match status" value="2"/>
</dbReference>
<feature type="repeat" description="ANK" evidence="3">
    <location>
        <begin position="175"/>
        <end position="207"/>
    </location>
</feature>
<sequence length="239" mass="25678">MDQDQNAKFAIHAACREGQTLKVESLLAASPHLSTLRDPDDRLPLHWAASYNRLPILDLLSDLQSFDPDVQDGAGWTALMMSSSLRDGDSAVDLLLSKSADPCITTHLGQTALHFACSKSNLDTVRKLLAHGGSARVKDKRGQLPLHRAAAVGNVAVCKVLLGEGRSPLDATDVDGCAAIHHAVAEGHGEVAVELLRRGARSDGRDGNGKLMIELAPDERVRGYVLRRAEEEGLEVVRS</sequence>
<dbReference type="EMBL" id="LAFY01000042">
    <property type="protein sequence ID" value="KJY02531.1"/>
    <property type="molecule type" value="Genomic_DNA"/>
</dbReference>
<dbReference type="InterPro" id="IPR002110">
    <property type="entry name" value="Ankyrin_rpt"/>
</dbReference>
<dbReference type="Pfam" id="PF00023">
    <property type="entry name" value="Ank"/>
    <property type="match status" value="1"/>
</dbReference>
<dbReference type="PROSITE" id="PS50088">
    <property type="entry name" value="ANK_REPEAT"/>
    <property type="match status" value="3"/>
</dbReference>
<dbReference type="PANTHER" id="PTHR24171:SF11">
    <property type="entry name" value="26S PROTEASOME NON-ATPASE REGULATORY SUBUNIT 10"/>
    <property type="match status" value="1"/>
</dbReference>
<feature type="repeat" description="ANK" evidence="3">
    <location>
        <begin position="108"/>
        <end position="140"/>
    </location>
</feature>
<evidence type="ECO:0000313" key="4">
    <source>
        <dbReference type="EMBL" id="KJY02531.1"/>
    </source>
</evidence>
<dbReference type="GO" id="GO:0005634">
    <property type="term" value="C:nucleus"/>
    <property type="evidence" value="ECO:0007669"/>
    <property type="project" value="EnsemblFungi"/>
</dbReference>
<evidence type="ECO:0000256" key="2">
    <source>
        <dbReference type="ARBA" id="ARBA00023043"/>
    </source>
</evidence>
<dbReference type="InterPro" id="IPR036770">
    <property type="entry name" value="Ankyrin_rpt-contain_sf"/>
</dbReference>
<dbReference type="GO" id="GO:0004842">
    <property type="term" value="F:ubiquitin-protein transferase activity"/>
    <property type="evidence" value="ECO:0007669"/>
    <property type="project" value="TreeGrafter"/>
</dbReference>
<dbReference type="SUPFAM" id="SSF48403">
    <property type="entry name" value="Ankyrin repeat"/>
    <property type="match status" value="1"/>
</dbReference>
<dbReference type="GO" id="GO:0005829">
    <property type="term" value="C:cytosol"/>
    <property type="evidence" value="ECO:0007669"/>
    <property type="project" value="EnsemblFungi"/>
</dbReference>
<dbReference type="OrthoDB" id="539213at2759"/>
<dbReference type="PROSITE" id="PS50297">
    <property type="entry name" value="ANK_REP_REGION"/>
    <property type="match status" value="3"/>
</dbReference>
<dbReference type="AlphaFoldDB" id="A0A0F4H1Z0"/>
<accession>A0A0F4H1Z0</accession>
<keyword evidence="2 3" id="KW-0040">ANK repeat</keyword>
<dbReference type="SMART" id="SM00248">
    <property type="entry name" value="ANK"/>
    <property type="match status" value="5"/>
</dbReference>
<reference evidence="4 5" key="1">
    <citation type="submission" date="2015-03" db="EMBL/GenBank/DDBJ databases">
        <title>RNA-seq based gene annotation and comparative genomics of four Zymoseptoria species reveal species-specific pathogenicity related genes and transposable element activity.</title>
        <authorList>
            <person name="Grandaubert J."/>
            <person name="Bhattacharyya A."/>
            <person name="Stukenbrock E.H."/>
        </authorList>
    </citation>
    <scope>NUCLEOTIDE SEQUENCE [LARGE SCALE GENOMIC DNA]</scope>
    <source>
        <strain evidence="4 5">Zb18110</strain>
    </source>
</reference>
<evidence type="ECO:0000256" key="1">
    <source>
        <dbReference type="ARBA" id="ARBA00022737"/>
    </source>
</evidence>
<protein>
    <submittedName>
        <fullName evidence="4">Proteasome regulatory particle subunit like protein</fullName>
    </submittedName>
</protein>
<dbReference type="GO" id="GO:0085020">
    <property type="term" value="P:protein K6-linked ubiquitination"/>
    <property type="evidence" value="ECO:0007669"/>
    <property type="project" value="TreeGrafter"/>
</dbReference>
<organism evidence="4 5">
    <name type="scientific">Zymoseptoria brevis</name>
    <dbReference type="NCBI Taxonomy" id="1047168"/>
    <lineage>
        <taxon>Eukaryota</taxon>
        <taxon>Fungi</taxon>
        <taxon>Dikarya</taxon>
        <taxon>Ascomycota</taxon>
        <taxon>Pezizomycotina</taxon>
        <taxon>Dothideomycetes</taxon>
        <taxon>Dothideomycetidae</taxon>
        <taxon>Mycosphaerellales</taxon>
        <taxon>Mycosphaerellaceae</taxon>
        <taxon>Zymoseptoria</taxon>
    </lineage>
</organism>
<evidence type="ECO:0000313" key="5">
    <source>
        <dbReference type="Proteomes" id="UP000033647"/>
    </source>
</evidence>
<keyword evidence="4" id="KW-0647">Proteasome</keyword>
<dbReference type="GO" id="GO:0044183">
    <property type="term" value="F:protein folding chaperone"/>
    <property type="evidence" value="ECO:0007669"/>
    <property type="project" value="EnsemblFungi"/>
</dbReference>
<keyword evidence="5" id="KW-1185">Reference proteome</keyword>
<keyword evidence="1" id="KW-0677">Repeat</keyword>
<dbReference type="GO" id="GO:1904855">
    <property type="term" value="F:proteasome regulatory particle binding"/>
    <property type="evidence" value="ECO:0007669"/>
    <property type="project" value="EnsemblFungi"/>
</dbReference>
<proteinExistence type="predicted"/>
<feature type="repeat" description="ANK" evidence="3">
    <location>
        <begin position="141"/>
        <end position="165"/>
    </location>
</feature>
<dbReference type="Proteomes" id="UP000033647">
    <property type="component" value="Unassembled WGS sequence"/>
</dbReference>
<dbReference type="GO" id="GO:0070682">
    <property type="term" value="P:proteasome regulatory particle assembly"/>
    <property type="evidence" value="ECO:0007669"/>
    <property type="project" value="EnsemblFungi"/>
</dbReference>
<evidence type="ECO:0000256" key="3">
    <source>
        <dbReference type="PROSITE-ProRule" id="PRU00023"/>
    </source>
</evidence>